<evidence type="ECO:0000256" key="1">
    <source>
        <dbReference type="SAM" id="Phobius"/>
    </source>
</evidence>
<feature type="transmembrane region" description="Helical" evidence="1">
    <location>
        <begin position="33"/>
        <end position="56"/>
    </location>
</feature>
<sequence>MRVIVFVLCLAAFVAGMVVMAYAFPGDGGFLAEVFVGGVLLSSAAVFVPMSVLRWLDRA</sequence>
<evidence type="ECO:0000313" key="2">
    <source>
        <dbReference type="EMBL" id="KJC65829.1"/>
    </source>
</evidence>
<evidence type="ECO:0000313" key="4">
    <source>
        <dbReference type="Proteomes" id="UP000032503"/>
    </source>
</evidence>
<reference evidence="5" key="4">
    <citation type="submission" date="2017-02" db="EMBL/GenBank/DDBJ databases">
        <authorList>
            <person name="Varghese N."/>
            <person name="Submissions S."/>
        </authorList>
    </citation>
    <scope>NUCLEOTIDE SEQUENCE [LARGE SCALE GENOMIC DNA]</scope>
    <source>
        <strain evidence="5">VKM Ac-2052</strain>
    </source>
</reference>
<name>A0A1T4YJJ7_9MICO</name>
<dbReference type="AlphaFoldDB" id="A0A1T4YJJ7"/>
<keyword evidence="4" id="KW-1185">Reference proteome</keyword>
<evidence type="ECO:0000313" key="5">
    <source>
        <dbReference type="Proteomes" id="UP000189735"/>
    </source>
</evidence>
<dbReference type="EMBL" id="JYFC01000001">
    <property type="protein sequence ID" value="KJC65829.1"/>
    <property type="molecule type" value="Genomic_DNA"/>
</dbReference>
<protein>
    <submittedName>
        <fullName evidence="3">Uncharacterized protein</fullName>
    </submittedName>
</protein>
<dbReference type="RefSeq" id="WP_044439183.1">
    <property type="nucleotide sequence ID" value="NZ_FUYG01000011.1"/>
</dbReference>
<accession>A0A1T4YJJ7</accession>
<reference evidence="3" key="3">
    <citation type="submission" date="2017-02" db="EMBL/GenBank/DDBJ databases">
        <authorList>
            <person name="Peterson S.W."/>
        </authorList>
    </citation>
    <scope>NUCLEOTIDE SEQUENCE [LARGE SCALE GENOMIC DNA]</scope>
    <source>
        <strain evidence="3">VKM Ac-2052</strain>
    </source>
</reference>
<evidence type="ECO:0000313" key="3">
    <source>
        <dbReference type="EMBL" id="SKB01962.1"/>
    </source>
</evidence>
<keyword evidence="1" id="KW-0472">Membrane</keyword>
<keyword evidence="1" id="KW-1133">Transmembrane helix</keyword>
<keyword evidence="1" id="KW-0812">Transmembrane</keyword>
<reference evidence="2" key="2">
    <citation type="submission" date="2015-02" db="EMBL/GenBank/DDBJ databases">
        <authorList>
            <person name="Vasilyev I.Y."/>
            <person name="Siniagina M.N."/>
            <person name="Malanin S.Y."/>
            <person name="Boulygina E.A."/>
            <person name="Grygoryeva T.V."/>
            <person name="Yarullina D.R."/>
            <person name="Ilinskaya O.N."/>
        </authorList>
    </citation>
    <scope>NUCLEOTIDE SEQUENCE</scope>
    <source>
        <strain evidence="2">VKM Ac-1804</strain>
    </source>
</reference>
<organism evidence="3 5">
    <name type="scientific">Agreia bicolorata</name>
    <dbReference type="NCBI Taxonomy" id="110935"/>
    <lineage>
        <taxon>Bacteria</taxon>
        <taxon>Bacillati</taxon>
        <taxon>Actinomycetota</taxon>
        <taxon>Actinomycetes</taxon>
        <taxon>Micrococcales</taxon>
        <taxon>Microbacteriaceae</taxon>
        <taxon>Agreia</taxon>
    </lineage>
</organism>
<dbReference type="Proteomes" id="UP000189735">
    <property type="component" value="Unassembled WGS sequence"/>
</dbReference>
<proteinExistence type="predicted"/>
<reference evidence="2 4" key="1">
    <citation type="journal article" date="2001" name="Int. J. Syst. Evol. Microbiol.">
        <title>Agreia bicolorata gen. nov., sp. nov., to accommodate actinobacteria isolated from narrow reed grass infected by the nematode Heteroanguina graminophila.</title>
        <authorList>
            <person name="Evtushenko L.I."/>
            <person name="Dorofeeva L.V."/>
            <person name="Dobrovolskaya T.G."/>
            <person name="Streshinskaya G.M."/>
            <person name="Subbotin S.A."/>
            <person name="Tiedje J.M."/>
        </authorList>
    </citation>
    <scope>NUCLEOTIDE SEQUENCE [LARGE SCALE GENOMIC DNA]</scope>
    <source>
        <strain evidence="2 4">VKM Ac-1804</strain>
    </source>
</reference>
<gene>
    <name evidence="3" type="ORF">SAMN06295879_3383</name>
    <name evidence="2" type="ORF">TZ00_03540</name>
</gene>
<dbReference type="Proteomes" id="UP000032503">
    <property type="component" value="Unassembled WGS sequence"/>
</dbReference>
<dbReference type="EMBL" id="FUYG01000011">
    <property type="protein sequence ID" value="SKB01962.1"/>
    <property type="molecule type" value="Genomic_DNA"/>
</dbReference>